<evidence type="ECO:0000313" key="3">
    <source>
        <dbReference type="Proteomes" id="UP000614350"/>
    </source>
</evidence>
<gene>
    <name evidence="2" type="ORF">HZH66_006921</name>
</gene>
<feature type="region of interest" description="Disordered" evidence="1">
    <location>
        <begin position="51"/>
        <end position="73"/>
    </location>
</feature>
<evidence type="ECO:0000313" key="2">
    <source>
        <dbReference type="EMBL" id="KAF7399024.1"/>
    </source>
</evidence>
<comment type="caution">
    <text evidence="2">The sequence shown here is derived from an EMBL/GenBank/DDBJ whole genome shotgun (WGS) entry which is preliminary data.</text>
</comment>
<name>A0A834K275_VESVU</name>
<sequence>MIQVVCLKKEDRRIQKSFDYSFEIKESDDVAQASAHKKILSNYQQQLSYGATNQASSSRTPSDPAAVLSGLKL</sequence>
<accession>A0A834K275</accession>
<proteinExistence type="predicted"/>
<dbReference type="AlphaFoldDB" id="A0A834K275"/>
<feature type="compositionally biased region" description="Polar residues" evidence="1">
    <location>
        <begin position="51"/>
        <end position="61"/>
    </location>
</feature>
<keyword evidence="3" id="KW-1185">Reference proteome</keyword>
<evidence type="ECO:0000256" key="1">
    <source>
        <dbReference type="SAM" id="MobiDB-lite"/>
    </source>
</evidence>
<reference evidence="2" key="1">
    <citation type="journal article" date="2020" name="G3 (Bethesda)">
        <title>High-Quality Assemblies for Three Invasive Social Wasps from the &lt;i&gt;Vespula&lt;/i&gt; Genus.</title>
        <authorList>
            <person name="Harrop T.W.R."/>
            <person name="Guhlin J."/>
            <person name="McLaughlin G.M."/>
            <person name="Permina E."/>
            <person name="Stockwell P."/>
            <person name="Gilligan J."/>
            <person name="Le Lec M.F."/>
            <person name="Gruber M.A.M."/>
            <person name="Quinn O."/>
            <person name="Lovegrove M."/>
            <person name="Duncan E.J."/>
            <person name="Remnant E.J."/>
            <person name="Van Eeckhoven J."/>
            <person name="Graham B."/>
            <person name="Knapp R.A."/>
            <person name="Langford K.W."/>
            <person name="Kronenberg Z."/>
            <person name="Press M.O."/>
            <person name="Eacker S.M."/>
            <person name="Wilson-Rankin E.E."/>
            <person name="Purcell J."/>
            <person name="Lester P.J."/>
            <person name="Dearden P.K."/>
        </authorList>
    </citation>
    <scope>NUCLEOTIDE SEQUENCE</scope>
    <source>
        <strain evidence="2">Marl-1</strain>
    </source>
</reference>
<dbReference type="Proteomes" id="UP000614350">
    <property type="component" value="Unassembled WGS sequence"/>
</dbReference>
<protein>
    <submittedName>
        <fullName evidence="2">Uncharacterized protein</fullName>
    </submittedName>
</protein>
<dbReference type="EMBL" id="JACSEA010000006">
    <property type="protein sequence ID" value="KAF7399024.1"/>
    <property type="molecule type" value="Genomic_DNA"/>
</dbReference>
<organism evidence="2 3">
    <name type="scientific">Vespula vulgaris</name>
    <name type="common">Yellow jacket</name>
    <name type="synonym">Wasp</name>
    <dbReference type="NCBI Taxonomy" id="7454"/>
    <lineage>
        <taxon>Eukaryota</taxon>
        <taxon>Metazoa</taxon>
        <taxon>Ecdysozoa</taxon>
        <taxon>Arthropoda</taxon>
        <taxon>Hexapoda</taxon>
        <taxon>Insecta</taxon>
        <taxon>Pterygota</taxon>
        <taxon>Neoptera</taxon>
        <taxon>Endopterygota</taxon>
        <taxon>Hymenoptera</taxon>
        <taxon>Apocrita</taxon>
        <taxon>Aculeata</taxon>
        <taxon>Vespoidea</taxon>
        <taxon>Vespidae</taxon>
        <taxon>Vespinae</taxon>
        <taxon>Vespula</taxon>
    </lineage>
</organism>